<dbReference type="OrthoDB" id="45256at2759"/>
<dbReference type="Proteomes" id="UP000799439">
    <property type="component" value="Unassembled WGS sequence"/>
</dbReference>
<feature type="domain" description="Rit1 N-terminal" evidence="2">
    <location>
        <begin position="31"/>
        <end position="286"/>
    </location>
</feature>
<dbReference type="InterPro" id="IPR033449">
    <property type="entry name" value="Rit1_N"/>
</dbReference>
<organism evidence="3 4">
    <name type="scientific">Myriangium duriaei CBS 260.36</name>
    <dbReference type="NCBI Taxonomy" id="1168546"/>
    <lineage>
        <taxon>Eukaryota</taxon>
        <taxon>Fungi</taxon>
        <taxon>Dikarya</taxon>
        <taxon>Ascomycota</taxon>
        <taxon>Pezizomycotina</taxon>
        <taxon>Dothideomycetes</taxon>
        <taxon>Dothideomycetidae</taxon>
        <taxon>Myriangiales</taxon>
        <taxon>Myriangiaceae</taxon>
        <taxon>Myriangium</taxon>
    </lineage>
</organism>
<dbReference type="GO" id="GO:0019988">
    <property type="term" value="P:charged-tRNA amino acid modification"/>
    <property type="evidence" value="ECO:0007669"/>
    <property type="project" value="InterPro"/>
</dbReference>
<keyword evidence="4" id="KW-1185">Reference proteome</keyword>
<evidence type="ECO:0000259" key="1">
    <source>
        <dbReference type="Pfam" id="PF04179"/>
    </source>
</evidence>
<dbReference type="Pfam" id="PF17184">
    <property type="entry name" value="Rit1_C"/>
    <property type="match status" value="1"/>
</dbReference>
<evidence type="ECO:0000259" key="2">
    <source>
        <dbReference type="Pfam" id="PF17184"/>
    </source>
</evidence>
<proteinExistence type="predicted"/>
<dbReference type="AlphaFoldDB" id="A0A9P4JFC9"/>
<dbReference type="InterPro" id="IPR007306">
    <property type="entry name" value="Rit1"/>
</dbReference>
<reference evidence="3" key="1">
    <citation type="journal article" date="2020" name="Stud. Mycol.">
        <title>101 Dothideomycetes genomes: a test case for predicting lifestyles and emergence of pathogens.</title>
        <authorList>
            <person name="Haridas S."/>
            <person name="Albert R."/>
            <person name="Binder M."/>
            <person name="Bloem J."/>
            <person name="Labutti K."/>
            <person name="Salamov A."/>
            <person name="Andreopoulos B."/>
            <person name="Baker S."/>
            <person name="Barry K."/>
            <person name="Bills G."/>
            <person name="Bluhm B."/>
            <person name="Cannon C."/>
            <person name="Castanera R."/>
            <person name="Culley D."/>
            <person name="Daum C."/>
            <person name="Ezra D."/>
            <person name="Gonzalez J."/>
            <person name="Henrissat B."/>
            <person name="Kuo A."/>
            <person name="Liang C."/>
            <person name="Lipzen A."/>
            <person name="Lutzoni F."/>
            <person name="Magnuson J."/>
            <person name="Mondo S."/>
            <person name="Nolan M."/>
            <person name="Ohm R."/>
            <person name="Pangilinan J."/>
            <person name="Park H.-J."/>
            <person name="Ramirez L."/>
            <person name="Alfaro M."/>
            <person name="Sun H."/>
            <person name="Tritt A."/>
            <person name="Yoshinaga Y."/>
            <person name="Zwiers L.-H."/>
            <person name="Turgeon B."/>
            <person name="Goodwin S."/>
            <person name="Spatafora J."/>
            <person name="Crous P."/>
            <person name="Grigoriev I."/>
        </authorList>
    </citation>
    <scope>NUCLEOTIDE SEQUENCE</scope>
    <source>
        <strain evidence="3">CBS 260.36</strain>
    </source>
</reference>
<dbReference type="InterPro" id="IPR033421">
    <property type="entry name" value="Rit1_DUSP-like"/>
</dbReference>
<comment type="caution">
    <text evidence="3">The sequence shown here is derived from an EMBL/GenBank/DDBJ whole genome shotgun (WGS) entry which is preliminary data.</text>
</comment>
<feature type="domain" description="Rit1 DUSP-like" evidence="1">
    <location>
        <begin position="344"/>
        <end position="452"/>
    </location>
</feature>
<dbReference type="PANTHER" id="PTHR31811">
    <property type="entry name" value="TRNA A64-2'-O-RIBOSYLPHOSPHATE TRANSFERASE"/>
    <property type="match status" value="1"/>
</dbReference>
<dbReference type="Pfam" id="PF04179">
    <property type="entry name" value="Init_tRNA_PT"/>
    <property type="match status" value="1"/>
</dbReference>
<dbReference type="EMBL" id="ML996081">
    <property type="protein sequence ID" value="KAF2157968.1"/>
    <property type="molecule type" value="Genomic_DNA"/>
</dbReference>
<dbReference type="GO" id="GO:0043399">
    <property type="term" value="F:tRNA adenosine(64)-2'-O-ribosylphosphate transferase activity"/>
    <property type="evidence" value="ECO:0007669"/>
    <property type="project" value="InterPro"/>
</dbReference>
<name>A0A9P4JFC9_9PEZI</name>
<dbReference type="PIRSF" id="PIRSF007747">
    <property type="entry name" value="Ribosyl_Ptfrase"/>
    <property type="match status" value="1"/>
</dbReference>
<evidence type="ECO:0000313" key="4">
    <source>
        <dbReference type="Proteomes" id="UP000799439"/>
    </source>
</evidence>
<sequence>MSTTTSDPDLANILFPSASRSISTFVRASTRSRLSIRSRLASIAADAQFATSISDITGLPLVANERCGSWYVPPPRKAGGVYFKSTDGHFGQWRFSARRLNVQLLGIVRECGGCVIVDSTRRGKSVPDALAKTVPVWAAVWNALLFPERADVHGLRTPEDVVGRSEHAQIEARLDGFVAELRALEVEAELDKPLRPVWVTQASMHRLEAEVDEARRDGYPLVLCTASGKDVGDVALPEGCDYVQGAADDAEAWACGLTPELFWAKREELLHCDEDGLPDLIGKLVEEAQGTTEAGRNAVRIEPTRSVWVGTDYGASGQGSYDMIIDMRPVKDQLEQDQSRGKTLASPFEPGKLGSRALRRVLPSILDKVGAALATNPKAEILIACATGKDFSVGVALALICMFASDDGQMTSQPRTAGIDKEFIRKRLGWIMVCIPDANPSRATLQSVNAVLLA</sequence>
<accession>A0A9P4JFC9</accession>
<gene>
    <name evidence="3" type="ORF">K461DRAFT_27702</name>
</gene>
<keyword evidence="3" id="KW-0808">Transferase</keyword>
<dbReference type="PANTHER" id="PTHR31811:SF0">
    <property type="entry name" value="TRNA A64-2'-O-RIBOSYLPHOSPHATE TRANSFERASE"/>
    <property type="match status" value="1"/>
</dbReference>
<dbReference type="GO" id="GO:0005737">
    <property type="term" value="C:cytoplasm"/>
    <property type="evidence" value="ECO:0007669"/>
    <property type="project" value="TreeGrafter"/>
</dbReference>
<evidence type="ECO:0000313" key="3">
    <source>
        <dbReference type="EMBL" id="KAF2157968.1"/>
    </source>
</evidence>
<protein>
    <submittedName>
        <fullName evidence="3">Initiator tRNA phosphoribosyl transferase</fullName>
    </submittedName>
</protein>